<dbReference type="Pfam" id="PF00072">
    <property type="entry name" value="Response_reg"/>
    <property type="match status" value="1"/>
</dbReference>
<evidence type="ECO:0000259" key="4">
    <source>
        <dbReference type="PROSITE" id="PS50109"/>
    </source>
</evidence>
<name>A0A8S1NWW8_PARPR</name>
<feature type="modified residue" description="4-aspartylphosphate" evidence="2">
    <location>
        <position position="697"/>
    </location>
</feature>
<keyword evidence="3" id="KW-0812">Transmembrane</keyword>
<dbReference type="InterPro" id="IPR003594">
    <property type="entry name" value="HATPase_dom"/>
</dbReference>
<keyword evidence="7" id="KW-1185">Reference proteome</keyword>
<dbReference type="PANTHER" id="PTHR43719">
    <property type="entry name" value="TWO-COMPONENT HISTIDINE KINASE"/>
    <property type="match status" value="1"/>
</dbReference>
<dbReference type="CDD" id="cd17546">
    <property type="entry name" value="REC_hyHK_CKI1_RcsC-like"/>
    <property type="match status" value="1"/>
</dbReference>
<protein>
    <submittedName>
        <fullName evidence="6">Uncharacterized protein</fullName>
    </submittedName>
</protein>
<dbReference type="Pfam" id="PF00512">
    <property type="entry name" value="HisKA"/>
    <property type="match status" value="1"/>
</dbReference>
<keyword evidence="3" id="KW-1133">Transmembrane helix</keyword>
<dbReference type="CDD" id="cd00082">
    <property type="entry name" value="HisKA"/>
    <property type="match status" value="1"/>
</dbReference>
<dbReference type="GO" id="GO:0000155">
    <property type="term" value="F:phosphorelay sensor kinase activity"/>
    <property type="evidence" value="ECO:0007669"/>
    <property type="project" value="InterPro"/>
</dbReference>
<dbReference type="PROSITE" id="PS50109">
    <property type="entry name" value="HIS_KIN"/>
    <property type="match status" value="1"/>
</dbReference>
<dbReference type="AlphaFoldDB" id="A0A8S1NWW8"/>
<dbReference type="SMART" id="SM00388">
    <property type="entry name" value="HisKA"/>
    <property type="match status" value="1"/>
</dbReference>
<evidence type="ECO:0000313" key="7">
    <source>
        <dbReference type="Proteomes" id="UP000688137"/>
    </source>
</evidence>
<dbReference type="InterPro" id="IPR001789">
    <property type="entry name" value="Sig_transdc_resp-reg_receiver"/>
</dbReference>
<keyword evidence="1 2" id="KW-0597">Phosphoprotein</keyword>
<sequence length="770" mass="88949">MGQLLLKNIVNIIERGSQDEKDAIALGLNSCASVSILICYFMIYHLGKQKFIIHLLIQTIIVIHYEIAFYESNTISAQSAIIYMMQIQLYLQKRNGLFDYLSHCALIYAILRFLIREFTNLLVSEILLMFLWQPLNHYLLYLQKSKKPQKKEDITTQVHFQTISSPQVQHTQGLDEIVTKTNMSEDFFDYIPEGLVILDEYFNIIKHNSKILQYLQIKDPQIIPSSLDSLLKIAQKNKVPMKEKDRKRPLHLKSMKQNSEMNFSYTGSLASSLKKQFWTSDRQQLNYSFQKGDSMIYPSLQTIINEFKLKNLNDNITINSEQCGIVKYQITQESSIKYKYISIKIYEIKMPTNSKSTFFLFIVENITNKEQLKQLTNRFIFQQQLLNSFSHELRTPLNCTLSLLQALKSKLKNDEINNDFLNPAIVTSHRLLYQINDILDYAQIECQDFKINICEFSVSDIFQTLKDFFIQECAQKQIQMIIEIDCLIVIRNDKERITQVLINLISNSIKFTPQGGRIVVNVQKRDNLYQFTVWDNGKGISYQTMSNIFQQPNSMVSSNRVTDNQFQSNKLGIGLKVSRGIVKHLSTNGDLIIKSQSGCYTSINFFVEDKFMKIDEDISEQETLMKLASKNTLKKCVCPQILIVDDIPFNHIALIAILNNFNILSESAYDGDQAIEKVNDRIKNSQCCKSYRIIFMDLEMPGKNGFQTSSEIVAILKKVNAQSVIVMHSAYTGEENVEQGRLCGMKEFIPKPISLNTLQNLLNKYFSQQA</sequence>
<dbReference type="SMART" id="SM00448">
    <property type="entry name" value="REC"/>
    <property type="match status" value="1"/>
</dbReference>
<evidence type="ECO:0000256" key="2">
    <source>
        <dbReference type="PROSITE-ProRule" id="PRU00169"/>
    </source>
</evidence>
<dbReference type="PANTHER" id="PTHR43719:SF28">
    <property type="entry name" value="PEROXIDE STRESS-ACTIVATED HISTIDINE KINASE MAK1-RELATED"/>
    <property type="match status" value="1"/>
</dbReference>
<dbReference type="PROSITE" id="PS50110">
    <property type="entry name" value="RESPONSE_REGULATORY"/>
    <property type="match status" value="1"/>
</dbReference>
<dbReference type="CDD" id="cd00075">
    <property type="entry name" value="HATPase"/>
    <property type="match status" value="1"/>
</dbReference>
<dbReference type="Proteomes" id="UP000688137">
    <property type="component" value="Unassembled WGS sequence"/>
</dbReference>
<feature type="domain" description="Histidine kinase" evidence="4">
    <location>
        <begin position="388"/>
        <end position="609"/>
    </location>
</feature>
<comment type="caution">
    <text evidence="6">The sequence shown here is derived from an EMBL/GenBank/DDBJ whole genome shotgun (WGS) entry which is preliminary data.</text>
</comment>
<feature type="transmembrane region" description="Helical" evidence="3">
    <location>
        <begin position="23"/>
        <end position="44"/>
    </location>
</feature>
<dbReference type="EMBL" id="CAJJDM010000103">
    <property type="protein sequence ID" value="CAD8096050.1"/>
    <property type="molecule type" value="Genomic_DNA"/>
</dbReference>
<dbReference type="InterPro" id="IPR005467">
    <property type="entry name" value="His_kinase_dom"/>
</dbReference>
<dbReference type="OMA" id="IVIHYEI"/>
<evidence type="ECO:0000313" key="6">
    <source>
        <dbReference type="EMBL" id="CAD8096050.1"/>
    </source>
</evidence>
<evidence type="ECO:0000256" key="3">
    <source>
        <dbReference type="SAM" id="Phobius"/>
    </source>
</evidence>
<organism evidence="6 7">
    <name type="scientific">Paramecium primaurelia</name>
    <dbReference type="NCBI Taxonomy" id="5886"/>
    <lineage>
        <taxon>Eukaryota</taxon>
        <taxon>Sar</taxon>
        <taxon>Alveolata</taxon>
        <taxon>Ciliophora</taxon>
        <taxon>Intramacronucleata</taxon>
        <taxon>Oligohymenophorea</taxon>
        <taxon>Peniculida</taxon>
        <taxon>Parameciidae</taxon>
        <taxon>Paramecium</taxon>
    </lineage>
</organism>
<reference evidence="6" key="1">
    <citation type="submission" date="2021-01" db="EMBL/GenBank/DDBJ databases">
        <authorList>
            <consortium name="Genoscope - CEA"/>
            <person name="William W."/>
        </authorList>
    </citation>
    <scope>NUCLEOTIDE SEQUENCE</scope>
</reference>
<dbReference type="Pfam" id="PF02518">
    <property type="entry name" value="HATPase_c"/>
    <property type="match status" value="1"/>
</dbReference>
<evidence type="ECO:0000256" key="1">
    <source>
        <dbReference type="ARBA" id="ARBA00022553"/>
    </source>
</evidence>
<feature type="domain" description="Response regulatory" evidence="5">
    <location>
        <begin position="640"/>
        <end position="766"/>
    </location>
</feature>
<evidence type="ECO:0000259" key="5">
    <source>
        <dbReference type="PROSITE" id="PS50110"/>
    </source>
</evidence>
<dbReference type="InterPro" id="IPR003661">
    <property type="entry name" value="HisK_dim/P_dom"/>
</dbReference>
<accession>A0A8S1NWW8</accession>
<dbReference type="SMART" id="SM00387">
    <property type="entry name" value="HATPase_c"/>
    <property type="match status" value="1"/>
</dbReference>
<gene>
    <name evidence="6" type="ORF">PPRIM_AZ9-3.1.T1000068</name>
</gene>
<dbReference type="InterPro" id="IPR050956">
    <property type="entry name" value="2C_system_His_kinase"/>
</dbReference>
<keyword evidence="3" id="KW-0472">Membrane</keyword>
<proteinExistence type="predicted"/>